<comment type="caution">
    <text evidence="1">The sequence shown here is derived from an EMBL/GenBank/DDBJ whole genome shotgun (WGS) entry which is preliminary data.</text>
</comment>
<keyword evidence="2" id="KW-1185">Reference proteome</keyword>
<accession>A0A4R2GY51</accession>
<reference evidence="1 2" key="1">
    <citation type="submission" date="2019-03" db="EMBL/GenBank/DDBJ databases">
        <title>Genomic Encyclopedia of Type Strains, Phase IV (KMG-IV): sequencing the most valuable type-strain genomes for metagenomic binning, comparative biology and taxonomic classification.</title>
        <authorList>
            <person name="Goeker M."/>
        </authorList>
    </citation>
    <scope>NUCLEOTIDE SEQUENCE [LARGE SCALE GENOMIC DNA]</scope>
    <source>
        <strain evidence="1 2">DSM 22958</strain>
    </source>
</reference>
<evidence type="ECO:0000313" key="2">
    <source>
        <dbReference type="Proteomes" id="UP000294881"/>
    </source>
</evidence>
<organism evidence="1 2">
    <name type="scientific">Camelimonas lactis</name>
    <dbReference type="NCBI Taxonomy" id="659006"/>
    <lineage>
        <taxon>Bacteria</taxon>
        <taxon>Pseudomonadati</taxon>
        <taxon>Pseudomonadota</taxon>
        <taxon>Alphaproteobacteria</taxon>
        <taxon>Hyphomicrobiales</taxon>
        <taxon>Chelatococcaceae</taxon>
        <taxon>Camelimonas</taxon>
    </lineage>
</organism>
<evidence type="ECO:0000313" key="1">
    <source>
        <dbReference type="EMBL" id="TCO15977.1"/>
    </source>
</evidence>
<dbReference type="Proteomes" id="UP000294881">
    <property type="component" value="Unassembled WGS sequence"/>
</dbReference>
<proteinExistence type="predicted"/>
<dbReference type="AlphaFoldDB" id="A0A4R2GY51"/>
<sequence>MRVQRSPPASSDRLLVPQKGDKYYDVHKAIEQKHAAQNSFRGIVNASAKRVQANAAPNAMFFLRKDVDDEVRPYRMEELASGRRHVPDGLYIFALPEDAVGEVVCGDSGPHQHVGGPPKVAGHAGLAHQQRVMFAGHLYFADGVLTSWTNESGHYQFSAAAGKSSALPPHIRELLLPRELYAPRINFTSYSY</sequence>
<dbReference type="EMBL" id="SLWL01000001">
    <property type="protein sequence ID" value="TCO15977.1"/>
    <property type="molecule type" value="Genomic_DNA"/>
</dbReference>
<name>A0A4R2GY51_9HYPH</name>
<protein>
    <submittedName>
        <fullName evidence="1">Uncharacterized protein</fullName>
    </submittedName>
</protein>
<gene>
    <name evidence="1" type="ORF">EV666_101227</name>
</gene>